<dbReference type="Gene3D" id="2.60.40.10">
    <property type="entry name" value="Immunoglobulins"/>
    <property type="match status" value="1"/>
</dbReference>
<dbReference type="Pfam" id="PF00041">
    <property type="entry name" value="fn3"/>
    <property type="match status" value="1"/>
</dbReference>
<dbReference type="PROSITE" id="PS50853">
    <property type="entry name" value="FN3"/>
    <property type="match status" value="1"/>
</dbReference>
<dbReference type="SMART" id="SM00060">
    <property type="entry name" value="FN3"/>
    <property type="match status" value="1"/>
</dbReference>
<evidence type="ECO:0000256" key="1">
    <source>
        <dbReference type="ARBA" id="ARBA00023295"/>
    </source>
</evidence>
<feature type="chain" id="PRO_5047029610" evidence="3">
    <location>
        <begin position="27"/>
        <end position="141"/>
    </location>
</feature>
<evidence type="ECO:0000256" key="3">
    <source>
        <dbReference type="SAM" id="SignalP"/>
    </source>
</evidence>
<comment type="caution">
    <text evidence="5">The sequence shown here is derived from an EMBL/GenBank/DDBJ whole genome shotgun (WGS) entry which is preliminary data.</text>
</comment>
<keyword evidence="3" id="KW-0732">Signal</keyword>
<gene>
    <name evidence="5" type="ORF">ACFQS1_02880</name>
</gene>
<evidence type="ECO:0000259" key="4">
    <source>
        <dbReference type="PROSITE" id="PS50853"/>
    </source>
</evidence>
<dbReference type="SUPFAM" id="SSF49265">
    <property type="entry name" value="Fibronectin type III"/>
    <property type="match status" value="1"/>
</dbReference>
<reference evidence="6" key="1">
    <citation type="journal article" date="2019" name="Int. J. Syst. Evol. Microbiol.">
        <title>The Global Catalogue of Microorganisms (GCM) 10K type strain sequencing project: providing services to taxonomists for standard genome sequencing and annotation.</title>
        <authorList>
            <consortium name="The Broad Institute Genomics Platform"/>
            <consortium name="The Broad Institute Genome Sequencing Center for Infectious Disease"/>
            <person name="Wu L."/>
            <person name="Ma J."/>
        </authorList>
    </citation>
    <scope>NUCLEOTIDE SEQUENCE [LARGE SCALE GENOMIC DNA]</scope>
    <source>
        <strain evidence="6">XZYJT-10</strain>
    </source>
</reference>
<dbReference type="RefSeq" id="WP_378964355.1">
    <property type="nucleotide sequence ID" value="NZ_JBHTBJ010000001.1"/>
</dbReference>
<dbReference type="InterPro" id="IPR036116">
    <property type="entry name" value="FN3_sf"/>
</dbReference>
<keyword evidence="2" id="KW-0119">Carbohydrate metabolism</keyword>
<protein>
    <submittedName>
        <fullName evidence="5">Fibronectin type III domain-containing protein</fullName>
    </submittedName>
</protein>
<dbReference type="InterPro" id="IPR013783">
    <property type="entry name" value="Ig-like_fold"/>
</dbReference>
<dbReference type="EMBL" id="JBHTBJ010000001">
    <property type="protein sequence ID" value="MFC7272914.1"/>
    <property type="molecule type" value="Genomic_DNA"/>
</dbReference>
<organism evidence="5 6">
    <name type="scientific">Paractinoplanes rhizophilus</name>
    <dbReference type="NCBI Taxonomy" id="1416877"/>
    <lineage>
        <taxon>Bacteria</taxon>
        <taxon>Bacillati</taxon>
        <taxon>Actinomycetota</taxon>
        <taxon>Actinomycetes</taxon>
        <taxon>Micromonosporales</taxon>
        <taxon>Micromonosporaceae</taxon>
        <taxon>Paractinoplanes</taxon>
    </lineage>
</organism>
<feature type="domain" description="Fibronectin type-III" evidence="4">
    <location>
        <begin position="47"/>
        <end position="140"/>
    </location>
</feature>
<evidence type="ECO:0000256" key="2">
    <source>
        <dbReference type="ARBA" id="ARBA00023326"/>
    </source>
</evidence>
<dbReference type="InterPro" id="IPR003961">
    <property type="entry name" value="FN3_dom"/>
</dbReference>
<dbReference type="CDD" id="cd00063">
    <property type="entry name" value="FN3"/>
    <property type="match status" value="1"/>
</dbReference>
<keyword evidence="2" id="KW-0624">Polysaccharide degradation</keyword>
<name>A0ABW2HJ13_9ACTN</name>
<sequence length="141" mass="14192">MKIRTIAAVLVCAAAAVAGTSTPANASPPASRPGAPTVSIALVALQPPTAPVASDITSCSATLNWTSGGGPVRRLRVFQLVDGVWHAYGPLLGPAEIAMPLSGLNPDTVYTFAVQAYATPGTGYSDSPLSEPGSFTTLAGR</sequence>
<evidence type="ECO:0000313" key="6">
    <source>
        <dbReference type="Proteomes" id="UP001596548"/>
    </source>
</evidence>
<evidence type="ECO:0000313" key="5">
    <source>
        <dbReference type="EMBL" id="MFC7272914.1"/>
    </source>
</evidence>
<accession>A0ABW2HJ13</accession>
<keyword evidence="1" id="KW-0326">Glycosidase</keyword>
<keyword evidence="1" id="KW-0378">Hydrolase</keyword>
<dbReference type="Proteomes" id="UP001596548">
    <property type="component" value="Unassembled WGS sequence"/>
</dbReference>
<feature type="signal peptide" evidence="3">
    <location>
        <begin position="1"/>
        <end position="26"/>
    </location>
</feature>
<proteinExistence type="predicted"/>
<keyword evidence="6" id="KW-1185">Reference proteome</keyword>